<dbReference type="GO" id="GO:0016787">
    <property type="term" value="F:hydrolase activity"/>
    <property type="evidence" value="ECO:0007669"/>
    <property type="project" value="UniProtKB-KW"/>
</dbReference>
<dbReference type="InterPro" id="IPR036264">
    <property type="entry name" value="Bact_exopeptidase_dim_dom"/>
</dbReference>
<feature type="binding site" evidence="3">
    <location>
        <position position="102"/>
    </location>
    <ligand>
        <name>Mn(2+)</name>
        <dbReference type="ChEBI" id="CHEBI:29035"/>
        <label>2</label>
    </ligand>
</feature>
<dbReference type="PIRSF" id="PIRSF005962">
    <property type="entry name" value="Pept_M20D_amidohydro"/>
    <property type="match status" value="1"/>
</dbReference>
<dbReference type="Proteomes" id="UP000595942">
    <property type="component" value="Chromosome"/>
</dbReference>
<evidence type="ECO:0000256" key="3">
    <source>
        <dbReference type="PIRSR" id="PIRSR005962-1"/>
    </source>
</evidence>
<dbReference type="CDD" id="cd08021">
    <property type="entry name" value="M20_Acy1_YhaA-like"/>
    <property type="match status" value="1"/>
</dbReference>
<feature type="binding site" evidence="3">
    <location>
        <position position="163"/>
    </location>
    <ligand>
        <name>Mn(2+)</name>
        <dbReference type="ChEBI" id="CHEBI:29035"/>
        <label>2</label>
    </ligand>
</feature>
<evidence type="ECO:0000313" key="5">
    <source>
        <dbReference type="EMBL" id="QQS82566.1"/>
    </source>
</evidence>
<feature type="binding site" evidence="3">
    <location>
        <position position="360"/>
    </location>
    <ligand>
        <name>Mn(2+)</name>
        <dbReference type="ChEBI" id="CHEBI:29035"/>
        <label>2</label>
    </ligand>
</feature>
<proteinExistence type="inferred from homology"/>
<evidence type="ECO:0000256" key="2">
    <source>
        <dbReference type="ARBA" id="ARBA00022801"/>
    </source>
</evidence>
<keyword evidence="3" id="KW-0464">Manganese</keyword>
<evidence type="ECO:0000313" key="8">
    <source>
        <dbReference type="Proteomes" id="UP000595942"/>
    </source>
</evidence>
<feature type="binding site" evidence="3">
    <location>
        <position position="104"/>
    </location>
    <ligand>
        <name>Mn(2+)</name>
        <dbReference type="ChEBI" id="CHEBI:29035"/>
        <label>2</label>
    </ligand>
</feature>
<comment type="similarity">
    <text evidence="1">Belongs to the peptidase M20 family.</text>
</comment>
<dbReference type="FunFam" id="3.30.70.360:FF:000014">
    <property type="entry name" value="N-acyl-L-amino acid amidohydrolase"/>
    <property type="match status" value="1"/>
</dbReference>
<dbReference type="EMBL" id="RQTE01000041">
    <property type="protein sequence ID" value="RZI04003.1"/>
    <property type="molecule type" value="Genomic_DNA"/>
</dbReference>
<dbReference type="KEGG" id="scv:A4G25_06635"/>
<gene>
    <name evidence="6" type="ORF">EIG99_01955</name>
    <name evidence="5" type="ORF">I6J05_11900</name>
</gene>
<dbReference type="Proteomes" id="UP000293854">
    <property type="component" value="Unassembled WGS sequence"/>
</dbReference>
<dbReference type="EMBL" id="CP068073">
    <property type="protein sequence ID" value="QQS82566.1"/>
    <property type="molecule type" value="Genomic_DNA"/>
</dbReference>
<dbReference type="OrthoDB" id="2985724at2"/>
<dbReference type="RefSeq" id="WP_047131406.1">
    <property type="nucleotide sequence ID" value="NZ_CP015114.1"/>
</dbReference>
<evidence type="ECO:0000313" key="7">
    <source>
        <dbReference type="Proteomes" id="UP000293854"/>
    </source>
</evidence>
<reference evidence="5 8" key="2">
    <citation type="submission" date="2021-01" db="EMBL/GenBank/DDBJ databases">
        <title>FDA dAtabase for Regulatory Grade micrObial Sequences (FDA-ARGOS): Supporting development and validation of Infectious Disease Dx tests.</title>
        <authorList>
            <person name="Sproer C."/>
            <person name="Gronow S."/>
            <person name="Severitt S."/>
            <person name="Schroder I."/>
            <person name="Tallon L."/>
            <person name="Sadzewicz L."/>
            <person name="Zhao X."/>
            <person name="Boylan J."/>
            <person name="Ott S."/>
            <person name="Bowen H."/>
            <person name="Vavikolanu K."/>
            <person name="Mehta A."/>
            <person name="Aluvathingal J."/>
            <person name="Nadendla S."/>
            <person name="Lowell S."/>
            <person name="Myers T."/>
            <person name="Yan Y."/>
            <person name="Sichtig H."/>
        </authorList>
    </citation>
    <scope>NUCLEOTIDE SEQUENCE [LARGE SCALE GENOMIC DNA]</scope>
    <source>
        <strain evidence="5 8">FDAARGOS_1148</strain>
    </source>
</reference>
<dbReference type="AlphaFoldDB" id="A0A143PAS4"/>
<dbReference type="NCBIfam" id="TIGR01891">
    <property type="entry name" value="amidohydrolases"/>
    <property type="match status" value="1"/>
</dbReference>
<name>A0A143PAS4_9STAP</name>
<dbReference type="PANTHER" id="PTHR11014:SF63">
    <property type="entry name" value="METALLOPEPTIDASE, PUTATIVE (AFU_ORTHOLOGUE AFUA_6G09600)-RELATED"/>
    <property type="match status" value="1"/>
</dbReference>
<feature type="domain" description="Peptidase M20 dimerisation" evidence="4">
    <location>
        <begin position="187"/>
        <end position="280"/>
    </location>
</feature>
<reference evidence="6 7" key="1">
    <citation type="submission" date="2018-11" db="EMBL/GenBank/DDBJ databases">
        <title>Genomic profiling of Staphylococcus species from a Poultry farm system in KwaZulu-Natal, South Africa.</title>
        <authorList>
            <person name="Amoako D.G."/>
            <person name="Somboro A.M."/>
            <person name="Abia A.L.K."/>
            <person name="Bester L.A."/>
            <person name="Essack S.Y."/>
        </authorList>
    </citation>
    <scope>NUCLEOTIDE SEQUENCE [LARGE SCALE GENOMIC DNA]</scope>
    <source>
        <strain evidence="6 7">SA11</strain>
    </source>
</reference>
<dbReference type="GO" id="GO:0046872">
    <property type="term" value="F:metal ion binding"/>
    <property type="evidence" value="ECO:0007669"/>
    <property type="project" value="UniProtKB-KW"/>
</dbReference>
<organism evidence="6 7">
    <name type="scientific">Staphylococcus condimenti</name>
    <dbReference type="NCBI Taxonomy" id="70255"/>
    <lineage>
        <taxon>Bacteria</taxon>
        <taxon>Bacillati</taxon>
        <taxon>Bacillota</taxon>
        <taxon>Bacilli</taxon>
        <taxon>Bacillales</taxon>
        <taxon>Staphylococcaceae</taxon>
        <taxon>Staphylococcus</taxon>
    </lineage>
</organism>
<keyword evidence="8" id="KW-1185">Reference proteome</keyword>
<keyword evidence="2 6" id="KW-0378">Hydrolase</keyword>
<evidence type="ECO:0000256" key="1">
    <source>
        <dbReference type="ARBA" id="ARBA00006153"/>
    </source>
</evidence>
<dbReference type="GeneID" id="93727536"/>
<dbReference type="InterPro" id="IPR011650">
    <property type="entry name" value="Peptidase_M20_dimer"/>
</dbReference>
<evidence type="ECO:0000313" key="6">
    <source>
        <dbReference type="EMBL" id="RZI04003.1"/>
    </source>
</evidence>
<accession>A0A143PAS4</accession>
<evidence type="ECO:0000259" key="4">
    <source>
        <dbReference type="Pfam" id="PF07687"/>
    </source>
</evidence>
<dbReference type="SUPFAM" id="SSF53187">
    <property type="entry name" value="Zn-dependent exopeptidases"/>
    <property type="match status" value="1"/>
</dbReference>
<dbReference type="SUPFAM" id="SSF55031">
    <property type="entry name" value="Bacterial exopeptidase dimerisation domain"/>
    <property type="match status" value="1"/>
</dbReference>
<dbReference type="InterPro" id="IPR002933">
    <property type="entry name" value="Peptidase_M20"/>
</dbReference>
<sequence>MINWYQLAHDKEKTMIQIRRHLHQYPELSFEESHTHDYIVNQLEQLSCEIRRPVGKNGIVATFKGQGDGPTIALRADFDALPITELNDKPYRSKNEGCMHACGHDGHTAILLGVAEIINEHLAHLNGNVVLIFQYGEEIVPGGAQQMIDDGCLDGVDRVYGNHLWSGYPTGIIYSRPGAMMASPDEFTVKITGKGGHGAKPHETIDPIVILAEFILSAQKIVSRTVDPIKQAVVTFGMIQAGASDSVIPDSAICKGTVRTFDPDVQTHIMNKLDKLLQGLAVANDIEYDLAYERGYVPVHNNPQAYEVVKEAANDLNLRFTEADMMMVGEDFSAYQRVRPGAFFLTGSGNASKGTDHPHHSPYFDIDEAALKYAASEFLKILELEDVIKTERL</sequence>
<feature type="binding site" evidence="3">
    <location>
        <position position="138"/>
    </location>
    <ligand>
        <name>Mn(2+)</name>
        <dbReference type="ChEBI" id="CHEBI:29035"/>
        <label>2</label>
    </ligand>
</feature>
<protein>
    <submittedName>
        <fullName evidence="6">Amidohydrolase</fullName>
    </submittedName>
</protein>
<dbReference type="Pfam" id="PF01546">
    <property type="entry name" value="Peptidase_M20"/>
    <property type="match status" value="1"/>
</dbReference>
<keyword evidence="3" id="KW-0479">Metal-binding</keyword>
<dbReference type="InterPro" id="IPR017439">
    <property type="entry name" value="Amidohydrolase"/>
</dbReference>
<dbReference type="Pfam" id="PF07687">
    <property type="entry name" value="M20_dimer"/>
    <property type="match status" value="1"/>
</dbReference>
<dbReference type="Gene3D" id="3.40.630.10">
    <property type="entry name" value="Zn peptidases"/>
    <property type="match status" value="1"/>
</dbReference>
<comment type="cofactor">
    <cofactor evidence="3">
        <name>Mn(2+)</name>
        <dbReference type="ChEBI" id="CHEBI:29035"/>
    </cofactor>
    <text evidence="3">The Mn(2+) ion enhances activity.</text>
</comment>
<dbReference type="PANTHER" id="PTHR11014">
    <property type="entry name" value="PEPTIDASE M20 FAMILY MEMBER"/>
    <property type="match status" value="1"/>
</dbReference>
<dbReference type="Gene3D" id="3.30.70.360">
    <property type="match status" value="1"/>
</dbReference>